<keyword evidence="6 8" id="KW-1133">Transmembrane helix</keyword>
<feature type="transmembrane region" description="Helical" evidence="8">
    <location>
        <begin position="367"/>
        <end position="387"/>
    </location>
</feature>
<evidence type="ECO:0000256" key="7">
    <source>
        <dbReference type="ARBA" id="ARBA00023136"/>
    </source>
</evidence>
<evidence type="ECO:0000313" key="10">
    <source>
        <dbReference type="EMBL" id="MFD2961490.1"/>
    </source>
</evidence>
<accession>A0ABW6AYQ9</accession>
<keyword evidence="4 10" id="KW-0808">Transferase</keyword>
<feature type="domain" description="Glycosyltransferase RgtA/B/C/D-like" evidence="9">
    <location>
        <begin position="69"/>
        <end position="227"/>
    </location>
</feature>
<feature type="transmembrane region" description="Helical" evidence="8">
    <location>
        <begin position="337"/>
        <end position="355"/>
    </location>
</feature>
<feature type="transmembrane region" description="Helical" evidence="8">
    <location>
        <begin position="212"/>
        <end position="234"/>
    </location>
</feature>
<dbReference type="EC" id="2.4.-.-" evidence="10"/>
<evidence type="ECO:0000259" key="9">
    <source>
        <dbReference type="Pfam" id="PF13231"/>
    </source>
</evidence>
<feature type="transmembrane region" description="Helical" evidence="8">
    <location>
        <begin position="393"/>
        <end position="411"/>
    </location>
</feature>
<comment type="caution">
    <text evidence="10">The sequence shown here is derived from an EMBL/GenBank/DDBJ whole genome shotgun (WGS) entry which is preliminary data.</text>
</comment>
<keyword evidence="5 8" id="KW-0812">Transmembrane</keyword>
<feature type="transmembrane region" description="Helical" evidence="8">
    <location>
        <begin position="114"/>
        <end position="135"/>
    </location>
</feature>
<keyword evidence="7 8" id="KW-0472">Membrane</keyword>
<proteinExistence type="predicted"/>
<gene>
    <name evidence="10" type="ORF">ACFS6J_06825</name>
</gene>
<feature type="transmembrane region" description="Helical" evidence="8">
    <location>
        <begin position="277"/>
        <end position="301"/>
    </location>
</feature>
<evidence type="ECO:0000256" key="4">
    <source>
        <dbReference type="ARBA" id="ARBA00022679"/>
    </source>
</evidence>
<dbReference type="Pfam" id="PF13231">
    <property type="entry name" value="PMT_2"/>
    <property type="match status" value="1"/>
</dbReference>
<dbReference type="PANTHER" id="PTHR33908">
    <property type="entry name" value="MANNOSYLTRANSFERASE YKCB-RELATED"/>
    <property type="match status" value="1"/>
</dbReference>
<evidence type="ECO:0000256" key="8">
    <source>
        <dbReference type="SAM" id="Phobius"/>
    </source>
</evidence>
<dbReference type="Proteomes" id="UP001597560">
    <property type="component" value="Unassembled WGS sequence"/>
</dbReference>
<dbReference type="PANTHER" id="PTHR33908:SF3">
    <property type="entry name" value="UNDECAPRENYL PHOSPHATE-ALPHA-4-AMINO-4-DEOXY-L-ARABINOSE ARABINOSYL TRANSFERASE"/>
    <property type="match status" value="1"/>
</dbReference>
<organism evidence="10 11">
    <name type="scientific">Olivibacter jilunii</name>
    <dbReference type="NCBI Taxonomy" id="985016"/>
    <lineage>
        <taxon>Bacteria</taxon>
        <taxon>Pseudomonadati</taxon>
        <taxon>Bacteroidota</taxon>
        <taxon>Sphingobacteriia</taxon>
        <taxon>Sphingobacteriales</taxon>
        <taxon>Sphingobacteriaceae</taxon>
        <taxon>Olivibacter</taxon>
    </lineage>
</organism>
<comment type="subcellular location">
    <subcellularLocation>
        <location evidence="1">Cell membrane</location>
        <topology evidence="1">Multi-pass membrane protein</topology>
    </subcellularLocation>
</comment>
<evidence type="ECO:0000256" key="5">
    <source>
        <dbReference type="ARBA" id="ARBA00022692"/>
    </source>
</evidence>
<dbReference type="InterPro" id="IPR038731">
    <property type="entry name" value="RgtA/B/C-like"/>
</dbReference>
<protein>
    <submittedName>
        <fullName evidence="10">ArnT family glycosyltransferase</fullName>
        <ecNumber evidence="10">2.4.-.-</ecNumber>
    </submittedName>
</protein>
<dbReference type="RefSeq" id="WP_377609681.1">
    <property type="nucleotide sequence ID" value="NZ_JAHVDN010000001.1"/>
</dbReference>
<dbReference type="EMBL" id="JBHUPA010000002">
    <property type="protein sequence ID" value="MFD2961490.1"/>
    <property type="molecule type" value="Genomic_DNA"/>
</dbReference>
<feature type="transmembrane region" description="Helical" evidence="8">
    <location>
        <begin position="173"/>
        <end position="200"/>
    </location>
</feature>
<evidence type="ECO:0000256" key="2">
    <source>
        <dbReference type="ARBA" id="ARBA00022475"/>
    </source>
</evidence>
<feature type="transmembrane region" description="Helical" evidence="8">
    <location>
        <begin position="313"/>
        <end position="331"/>
    </location>
</feature>
<reference evidence="11" key="1">
    <citation type="journal article" date="2019" name="Int. J. Syst. Evol. Microbiol.">
        <title>The Global Catalogue of Microorganisms (GCM) 10K type strain sequencing project: providing services to taxonomists for standard genome sequencing and annotation.</title>
        <authorList>
            <consortium name="The Broad Institute Genomics Platform"/>
            <consortium name="The Broad Institute Genome Sequencing Center for Infectious Disease"/>
            <person name="Wu L."/>
            <person name="Ma J."/>
        </authorList>
    </citation>
    <scope>NUCLEOTIDE SEQUENCE [LARGE SCALE GENOMIC DNA]</scope>
    <source>
        <strain evidence="11">KCTC 23098</strain>
    </source>
</reference>
<keyword evidence="11" id="KW-1185">Reference proteome</keyword>
<name>A0ABW6AYQ9_9SPHI</name>
<evidence type="ECO:0000256" key="1">
    <source>
        <dbReference type="ARBA" id="ARBA00004651"/>
    </source>
</evidence>
<feature type="transmembrane region" description="Helical" evidence="8">
    <location>
        <begin position="16"/>
        <end position="36"/>
    </location>
</feature>
<keyword evidence="2" id="KW-1003">Cell membrane</keyword>
<evidence type="ECO:0000256" key="6">
    <source>
        <dbReference type="ARBA" id="ARBA00022989"/>
    </source>
</evidence>
<feature type="transmembrane region" description="Helical" evidence="8">
    <location>
        <begin position="418"/>
        <end position="438"/>
    </location>
</feature>
<sequence>MMHIYQRGSTNLEEKAYYIVIWIIAFISIFSLFGGVMEPDGALYASIAKNMLLYNDWLNLYVRGQDWLDKPHLTFWLAASSFKLLGISGFAYKLPSLLFGWLGSYYLYLLGSKLYKRRIALIAVVMFMTAFHVVISNFDVRAEIYLTTFTLAAVFHYYIAYRSLSYHVIPGSFFLACGIMVKGIFVIIPVLSGFICYWIITKQYREFIKLKWWLALLLVGIFILPELYALYIQFDMHPEKVIFNQQNVSGIRFFFWDSQFGRFFNTGPIKGKGDVSFFLHTTLWAFLPWSVIFYIAVFNKLKKRSIIGKKKATTLIINSNALVAFLLFSFSEFQLPHYIIIVFPHFALFTASYLSSLKHKKLKAISIVQQVIFVLVLVLLIMIAFVFDVPFKFLFVVLALLTGTIAYILFFRVSVRNLVCLSAVSAVIFMLFAYAFFYPTLLRYQAGMVAGRWLQNHHPNGPVKSYLGHRFSFDFYAPTKVEYVDDISQLKSKSDNKQIVFLPTTNVPDLTSKYQVKILKNFSDYHITKLKWGFLNHKTREKTLTSFSLVELRKIQ</sequence>
<keyword evidence="3 10" id="KW-0328">Glycosyltransferase</keyword>
<dbReference type="GO" id="GO:0016757">
    <property type="term" value="F:glycosyltransferase activity"/>
    <property type="evidence" value="ECO:0007669"/>
    <property type="project" value="UniProtKB-KW"/>
</dbReference>
<evidence type="ECO:0000256" key="3">
    <source>
        <dbReference type="ARBA" id="ARBA00022676"/>
    </source>
</evidence>
<dbReference type="InterPro" id="IPR050297">
    <property type="entry name" value="LipidA_mod_glycosyltrf_83"/>
</dbReference>
<evidence type="ECO:0000313" key="11">
    <source>
        <dbReference type="Proteomes" id="UP001597560"/>
    </source>
</evidence>